<name>A0AAD9X3Y1_9ROSI</name>
<feature type="region of interest" description="Disordered" evidence="1">
    <location>
        <begin position="1"/>
        <end position="37"/>
    </location>
</feature>
<reference evidence="2" key="1">
    <citation type="journal article" date="2023" name="Plant J.">
        <title>Genome sequences and population genomics provide insights into the demographic history, inbreeding, and mutation load of two 'living fossil' tree species of Dipteronia.</title>
        <authorList>
            <person name="Feng Y."/>
            <person name="Comes H.P."/>
            <person name="Chen J."/>
            <person name="Zhu S."/>
            <person name="Lu R."/>
            <person name="Zhang X."/>
            <person name="Li P."/>
            <person name="Qiu J."/>
            <person name="Olsen K.M."/>
            <person name="Qiu Y."/>
        </authorList>
    </citation>
    <scope>NUCLEOTIDE SEQUENCE</scope>
    <source>
        <strain evidence="2">KIB01</strain>
    </source>
</reference>
<dbReference type="EMBL" id="JANJYI010000004">
    <property type="protein sequence ID" value="KAK2652304.1"/>
    <property type="molecule type" value="Genomic_DNA"/>
</dbReference>
<comment type="caution">
    <text evidence="2">The sequence shown here is derived from an EMBL/GenBank/DDBJ whole genome shotgun (WGS) entry which is preliminary data.</text>
</comment>
<feature type="compositionally biased region" description="Polar residues" evidence="1">
    <location>
        <begin position="22"/>
        <end position="37"/>
    </location>
</feature>
<sequence>MKINYNNKKKLSSTREGEKINTKNPVQQESEKTQFTSNRETQIWHRNGCAAVEVATQSRSRWESFLKVDRKFGGSRRRGGTGDGEECAATTAMRNWLRLEVVMKELKGVVVVRV</sequence>
<proteinExistence type="predicted"/>
<evidence type="ECO:0000256" key="1">
    <source>
        <dbReference type="SAM" id="MobiDB-lite"/>
    </source>
</evidence>
<gene>
    <name evidence="2" type="ORF">Ddye_012160</name>
</gene>
<accession>A0AAD9X3Y1</accession>
<dbReference type="Proteomes" id="UP001280121">
    <property type="component" value="Unassembled WGS sequence"/>
</dbReference>
<dbReference type="AlphaFoldDB" id="A0AAD9X3Y1"/>
<keyword evidence="3" id="KW-1185">Reference proteome</keyword>
<organism evidence="2 3">
    <name type="scientific">Dipteronia dyeriana</name>
    <dbReference type="NCBI Taxonomy" id="168575"/>
    <lineage>
        <taxon>Eukaryota</taxon>
        <taxon>Viridiplantae</taxon>
        <taxon>Streptophyta</taxon>
        <taxon>Embryophyta</taxon>
        <taxon>Tracheophyta</taxon>
        <taxon>Spermatophyta</taxon>
        <taxon>Magnoliopsida</taxon>
        <taxon>eudicotyledons</taxon>
        <taxon>Gunneridae</taxon>
        <taxon>Pentapetalae</taxon>
        <taxon>rosids</taxon>
        <taxon>malvids</taxon>
        <taxon>Sapindales</taxon>
        <taxon>Sapindaceae</taxon>
        <taxon>Hippocastanoideae</taxon>
        <taxon>Acereae</taxon>
        <taxon>Dipteronia</taxon>
    </lineage>
</organism>
<evidence type="ECO:0000313" key="2">
    <source>
        <dbReference type="EMBL" id="KAK2652304.1"/>
    </source>
</evidence>
<evidence type="ECO:0000313" key="3">
    <source>
        <dbReference type="Proteomes" id="UP001280121"/>
    </source>
</evidence>
<protein>
    <submittedName>
        <fullName evidence="2">Uncharacterized protein</fullName>
    </submittedName>
</protein>